<evidence type="ECO:0000256" key="3">
    <source>
        <dbReference type="ARBA" id="ARBA00023242"/>
    </source>
</evidence>
<evidence type="ECO:0000259" key="11">
    <source>
        <dbReference type="PROSITE" id="PS50072"/>
    </source>
</evidence>
<evidence type="ECO:0000256" key="9">
    <source>
        <dbReference type="ARBA" id="ARBA00083804"/>
    </source>
</evidence>
<comment type="function">
    <text evidence="5">PPIases accelerate the folding of proteins. It catalyzes the cis-trans isomerization of proline imidic peptide bonds in oligopeptides. Involved in pre-mRNA splicing.</text>
</comment>
<dbReference type="InterPro" id="IPR029000">
    <property type="entry name" value="Cyclophilin-like_dom_sf"/>
</dbReference>
<keyword evidence="3" id="KW-0539">Nucleus</keyword>
<dbReference type="PRINTS" id="PR00153">
    <property type="entry name" value="CSAPPISMRASE"/>
</dbReference>
<dbReference type="Gene3D" id="2.40.100.10">
    <property type="entry name" value="Cyclophilin-like"/>
    <property type="match status" value="1"/>
</dbReference>
<feature type="compositionally biased region" description="Basic and acidic residues" evidence="10">
    <location>
        <begin position="315"/>
        <end position="330"/>
    </location>
</feature>
<protein>
    <recommendedName>
        <fullName evidence="7">Peptidyl-prolyl isomerase CWC27</fullName>
    </recommendedName>
    <alternativeName>
        <fullName evidence="6">Peptidyl-prolyl isomerase cwc27</fullName>
    </alternativeName>
    <alternativeName>
        <fullName evidence="8 9">Rotamase CWC27</fullName>
    </alternativeName>
</protein>
<accession>A0A9W4SPH4</accession>
<evidence type="ECO:0000313" key="13">
    <source>
        <dbReference type="Proteomes" id="UP001153678"/>
    </source>
</evidence>
<evidence type="ECO:0000256" key="2">
    <source>
        <dbReference type="ARBA" id="ARBA00004123"/>
    </source>
</evidence>
<evidence type="ECO:0000256" key="5">
    <source>
        <dbReference type="ARBA" id="ARBA00055615"/>
    </source>
</evidence>
<dbReference type="PROSITE" id="PS50072">
    <property type="entry name" value="CSA_PPIASE_2"/>
    <property type="match status" value="1"/>
</dbReference>
<sequence>MSNIYIQEPHTSGKIILHTTSGDISIELFSKEAPKACRNFVQLSLESYFDDTIFHRIVHGFIIQGGDPTGSGHGGESIYGGPFVDEFHTRLRFVRRGLVAMANAGRNDNRSQFFITLDRADELQNKHTIFGRVVGDTIFNVLKIGELEIDEDERPLYPPKITSTEVVWNPFDDIIPRITAAEKLAQMETAATTIIQKEPKKNKLKKNVALLSFGDDAGEFENDQNLKIKSSHDLVENDPRLSKEVAVKEFVIRKNDSDESEKKSKDERLKLQETKEKIHDISKNKNDDESDESDEDVAEFDRKMKDNIRQQQESMRLKKESKTIQLPKKEALRQEIEQVKQDIRKLNRPRESEENERAKKKSRKSFIQLERLRYLSSGKAVPAKRKKGKEVDTLEKLNAFRAKIEVAVPSETEPPVKTDEDAELCILHSVPNCLSCRDTYGEPQQDETDEGWLAHRLVFEKDHKGKDLMQRRDDPNDYIVIDPLARKKQAVEEEREKKAQKGGISEVFIKDRRKERERHSDHHRDSHHYSNRDQDKSRYKSKDSKDSKNYESERYLDKERDRDRRDRRRY</sequence>
<evidence type="ECO:0000256" key="8">
    <source>
        <dbReference type="ARBA" id="ARBA00082698"/>
    </source>
</evidence>
<dbReference type="PROSITE" id="PS00170">
    <property type="entry name" value="CSA_PPIASE_1"/>
    <property type="match status" value="1"/>
</dbReference>
<dbReference type="Pfam" id="PF00160">
    <property type="entry name" value="Pro_isomerase"/>
    <property type="match status" value="1"/>
</dbReference>
<feature type="region of interest" description="Disordered" evidence="10">
    <location>
        <begin position="485"/>
        <end position="570"/>
    </location>
</feature>
<evidence type="ECO:0000313" key="12">
    <source>
        <dbReference type="EMBL" id="CAI2176102.1"/>
    </source>
</evidence>
<name>A0A9W4SPH4_9GLOM</name>
<reference evidence="12" key="1">
    <citation type="submission" date="2022-08" db="EMBL/GenBank/DDBJ databases">
        <authorList>
            <person name="Kallberg Y."/>
            <person name="Tangrot J."/>
            <person name="Rosling A."/>
        </authorList>
    </citation>
    <scope>NUCLEOTIDE SEQUENCE</scope>
    <source>
        <strain evidence="12">Wild A</strain>
    </source>
</reference>
<dbReference type="FunFam" id="2.40.100.10:FF:000007">
    <property type="entry name" value="Peptidyl-prolyl cis-trans isomerase CWC27 homolog"/>
    <property type="match status" value="1"/>
</dbReference>
<dbReference type="InterPro" id="IPR044666">
    <property type="entry name" value="Cyclophilin_A-like"/>
</dbReference>
<dbReference type="OrthoDB" id="442970at2759"/>
<feature type="compositionally biased region" description="Basic and acidic residues" evidence="10">
    <location>
        <begin position="255"/>
        <end position="287"/>
    </location>
</feature>
<dbReference type="PANTHER" id="PTHR45625:SF6">
    <property type="entry name" value="SPLICEOSOME-ASSOCIATED PROTEIN CWC27 HOMOLOG"/>
    <property type="match status" value="1"/>
</dbReference>
<organism evidence="12 13">
    <name type="scientific">Funneliformis geosporum</name>
    <dbReference type="NCBI Taxonomy" id="1117311"/>
    <lineage>
        <taxon>Eukaryota</taxon>
        <taxon>Fungi</taxon>
        <taxon>Fungi incertae sedis</taxon>
        <taxon>Mucoromycota</taxon>
        <taxon>Glomeromycotina</taxon>
        <taxon>Glomeromycetes</taxon>
        <taxon>Glomerales</taxon>
        <taxon>Glomeraceae</taxon>
        <taxon>Funneliformis</taxon>
    </lineage>
</organism>
<feature type="compositionally biased region" description="Acidic residues" evidence="10">
    <location>
        <begin position="288"/>
        <end position="298"/>
    </location>
</feature>
<feature type="region of interest" description="Disordered" evidence="10">
    <location>
        <begin position="255"/>
        <end position="330"/>
    </location>
</feature>
<keyword evidence="13" id="KW-1185">Reference proteome</keyword>
<comment type="catalytic activity">
    <reaction evidence="1">
        <text>[protein]-peptidylproline (omega=180) = [protein]-peptidylproline (omega=0)</text>
        <dbReference type="Rhea" id="RHEA:16237"/>
        <dbReference type="Rhea" id="RHEA-COMP:10747"/>
        <dbReference type="Rhea" id="RHEA-COMP:10748"/>
        <dbReference type="ChEBI" id="CHEBI:83833"/>
        <dbReference type="ChEBI" id="CHEBI:83834"/>
        <dbReference type="EC" id="5.2.1.8"/>
    </reaction>
</comment>
<dbReference type="GO" id="GO:0006457">
    <property type="term" value="P:protein folding"/>
    <property type="evidence" value="ECO:0007669"/>
    <property type="project" value="InterPro"/>
</dbReference>
<comment type="similarity">
    <text evidence="4">Belongs to the cyclophilin-type PPIase family. CWC27 subfamily.</text>
</comment>
<dbReference type="InterPro" id="IPR002130">
    <property type="entry name" value="Cyclophilin-type_PPIase_dom"/>
</dbReference>
<feature type="compositionally biased region" description="Basic and acidic residues" evidence="10">
    <location>
        <begin position="342"/>
        <end position="357"/>
    </location>
</feature>
<dbReference type="AlphaFoldDB" id="A0A9W4SPH4"/>
<feature type="region of interest" description="Disordered" evidence="10">
    <location>
        <begin position="342"/>
        <end position="363"/>
    </location>
</feature>
<dbReference type="CDD" id="cd01925">
    <property type="entry name" value="cyclophilin_CeCYP16-like"/>
    <property type="match status" value="1"/>
</dbReference>
<gene>
    <name evidence="12" type="ORF">FWILDA_LOCUS7422</name>
</gene>
<evidence type="ECO:0000256" key="1">
    <source>
        <dbReference type="ARBA" id="ARBA00000971"/>
    </source>
</evidence>
<evidence type="ECO:0000256" key="7">
    <source>
        <dbReference type="ARBA" id="ARBA00071024"/>
    </source>
</evidence>
<dbReference type="EMBL" id="CAMKVN010001458">
    <property type="protein sequence ID" value="CAI2176102.1"/>
    <property type="molecule type" value="Genomic_DNA"/>
</dbReference>
<feature type="domain" description="PPIase cyclophilin-type" evidence="11">
    <location>
        <begin position="18"/>
        <end position="166"/>
    </location>
</feature>
<evidence type="ECO:0000256" key="10">
    <source>
        <dbReference type="SAM" id="MobiDB-lite"/>
    </source>
</evidence>
<feature type="compositionally biased region" description="Basic and acidic residues" evidence="10">
    <location>
        <begin position="508"/>
        <end position="564"/>
    </location>
</feature>
<dbReference type="GO" id="GO:0003755">
    <property type="term" value="F:peptidyl-prolyl cis-trans isomerase activity"/>
    <property type="evidence" value="ECO:0007669"/>
    <property type="project" value="UniProtKB-EC"/>
</dbReference>
<dbReference type="InterPro" id="IPR020892">
    <property type="entry name" value="Cyclophilin-type_PPIase_CS"/>
</dbReference>
<feature type="compositionally biased region" description="Basic and acidic residues" evidence="10">
    <location>
        <begin position="489"/>
        <end position="499"/>
    </location>
</feature>
<comment type="caution">
    <text evidence="12">The sequence shown here is derived from an EMBL/GenBank/DDBJ whole genome shotgun (WGS) entry which is preliminary data.</text>
</comment>
<proteinExistence type="inferred from homology"/>
<evidence type="ECO:0000256" key="4">
    <source>
        <dbReference type="ARBA" id="ARBA00038509"/>
    </source>
</evidence>
<feature type="compositionally biased region" description="Basic and acidic residues" evidence="10">
    <location>
        <begin position="299"/>
        <end position="308"/>
    </location>
</feature>
<dbReference type="GO" id="GO:0071013">
    <property type="term" value="C:catalytic step 2 spliceosome"/>
    <property type="evidence" value="ECO:0007669"/>
    <property type="project" value="TreeGrafter"/>
</dbReference>
<comment type="subcellular location">
    <subcellularLocation>
        <location evidence="2">Nucleus</location>
    </subcellularLocation>
</comment>
<dbReference type="SUPFAM" id="SSF50891">
    <property type="entry name" value="Cyclophilin-like"/>
    <property type="match status" value="1"/>
</dbReference>
<dbReference type="Proteomes" id="UP001153678">
    <property type="component" value="Unassembled WGS sequence"/>
</dbReference>
<dbReference type="PANTHER" id="PTHR45625">
    <property type="entry name" value="PEPTIDYL-PROLYL CIS-TRANS ISOMERASE-RELATED"/>
    <property type="match status" value="1"/>
</dbReference>
<evidence type="ECO:0000256" key="6">
    <source>
        <dbReference type="ARBA" id="ARBA00067721"/>
    </source>
</evidence>